<comment type="caution">
    <text evidence="1">The sequence shown here is derived from an EMBL/GenBank/DDBJ whole genome shotgun (WGS) entry which is preliminary data.</text>
</comment>
<evidence type="ECO:0000313" key="2">
    <source>
        <dbReference type="Proteomes" id="UP000257109"/>
    </source>
</evidence>
<reference evidence="1" key="1">
    <citation type="submission" date="2018-05" db="EMBL/GenBank/DDBJ databases">
        <title>Draft genome of Mucuna pruriens seed.</title>
        <authorList>
            <person name="Nnadi N.E."/>
            <person name="Vos R."/>
            <person name="Hasami M.H."/>
            <person name="Devisetty U.K."/>
            <person name="Aguiy J.C."/>
        </authorList>
    </citation>
    <scope>NUCLEOTIDE SEQUENCE [LARGE SCALE GENOMIC DNA]</scope>
    <source>
        <strain evidence="1">JCA_2017</strain>
    </source>
</reference>
<dbReference type="OrthoDB" id="1425436at2759"/>
<evidence type="ECO:0000313" key="1">
    <source>
        <dbReference type="EMBL" id="RDX81803.1"/>
    </source>
</evidence>
<protein>
    <submittedName>
        <fullName evidence="1">Uncharacterized protein</fullName>
    </submittedName>
</protein>
<dbReference type="EMBL" id="QJKJ01007825">
    <property type="protein sequence ID" value="RDX81803.1"/>
    <property type="molecule type" value="Genomic_DNA"/>
</dbReference>
<name>A0A371FUR2_MUCPR</name>
<organism evidence="1 2">
    <name type="scientific">Mucuna pruriens</name>
    <name type="common">Velvet bean</name>
    <name type="synonym">Dolichos pruriens</name>
    <dbReference type="NCBI Taxonomy" id="157652"/>
    <lineage>
        <taxon>Eukaryota</taxon>
        <taxon>Viridiplantae</taxon>
        <taxon>Streptophyta</taxon>
        <taxon>Embryophyta</taxon>
        <taxon>Tracheophyta</taxon>
        <taxon>Spermatophyta</taxon>
        <taxon>Magnoliopsida</taxon>
        <taxon>eudicotyledons</taxon>
        <taxon>Gunneridae</taxon>
        <taxon>Pentapetalae</taxon>
        <taxon>rosids</taxon>
        <taxon>fabids</taxon>
        <taxon>Fabales</taxon>
        <taxon>Fabaceae</taxon>
        <taxon>Papilionoideae</taxon>
        <taxon>50 kb inversion clade</taxon>
        <taxon>NPAAA clade</taxon>
        <taxon>indigoferoid/millettioid clade</taxon>
        <taxon>Phaseoleae</taxon>
        <taxon>Mucuna</taxon>
    </lineage>
</organism>
<keyword evidence="2" id="KW-1185">Reference proteome</keyword>
<proteinExistence type="predicted"/>
<dbReference type="AlphaFoldDB" id="A0A371FUR2"/>
<sequence length="113" mass="13063">MVLKHGLFSNSLCKRPPALLDKLRARAFSYFQMEKMAEYRDCVRVEHQVATSCREKEEPQTSPQREKWIQGKEGLNFPRQSLVVAVVFNQRRTSNMRVKSVSDSWSVPSSNST</sequence>
<gene>
    <name evidence="1" type="ORF">CR513_37478</name>
</gene>
<accession>A0A371FUR2</accession>
<feature type="non-terminal residue" evidence="1">
    <location>
        <position position="1"/>
    </location>
</feature>
<dbReference type="Proteomes" id="UP000257109">
    <property type="component" value="Unassembled WGS sequence"/>
</dbReference>